<evidence type="ECO:0000313" key="5">
    <source>
        <dbReference type="EMBL" id="KAF2836565.1"/>
    </source>
</evidence>
<evidence type="ECO:0000256" key="2">
    <source>
        <dbReference type="ARBA" id="ARBA00023054"/>
    </source>
</evidence>
<dbReference type="InterPro" id="IPR010754">
    <property type="entry name" value="OPA3-like"/>
</dbReference>
<comment type="caution">
    <text evidence="5">The sequence shown here is derived from an EMBL/GenBank/DDBJ whole genome shotgun (WGS) entry which is preliminary data.</text>
</comment>
<feature type="compositionally biased region" description="Basic and acidic residues" evidence="4">
    <location>
        <begin position="39"/>
        <end position="58"/>
    </location>
</feature>
<dbReference type="Pfam" id="PF07047">
    <property type="entry name" value="OPA3"/>
    <property type="match status" value="1"/>
</dbReference>
<dbReference type="PANTHER" id="PTHR12499">
    <property type="entry name" value="OPTIC ATROPHY 3 PROTEIN OPA3"/>
    <property type="match status" value="1"/>
</dbReference>
<keyword evidence="6" id="KW-1185">Reference proteome</keyword>
<dbReference type="OrthoDB" id="2129069at2759"/>
<feature type="region of interest" description="Disordered" evidence="4">
    <location>
        <begin position="144"/>
        <end position="189"/>
    </location>
</feature>
<feature type="compositionally biased region" description="Basic and acidic residues" evidence="4">
    <location>
        <begin position="160"/>
        <end position="189"/>
    </location>
</feature>
<keyword evidence="2 3" id="KW-0175">Coiled coil</keyword>
<feature type="region of interest" description="Disordered" evidence="4">
    <location>
        <begin position="29"/>
        <end position="58"/>
    </location>
</feature>
<dbReference type="PANTHER" id="PTHR12499:SF0">
    <property type="entry name" value="OPTIC ATROPHY 3 PROTEIN"/>
    <property type="match status" value="1"/>
</dbReference>
<gene>
    <name evidence="5" type="ORF">M501DRAFT_996769</name>
</gene>
<dbReference type="Proteomes" id="UP000799429">
    <property type="component" value="Unassembled WGS sequence"/>
</dbReference>
<feature type="coiled-coil region" evidence="3">
    <location>
        <begin position="105"/>
        <end position="132"/>
    </location>
</feature>
<sequence>MRLGLLQDPAVIERQIAKELAEAEAKRKKSQIPTVKTEAQMKADESAAAREKREISEKAKGANKSVRIRPLSESKAIETGANFISETFLFLVAGGLIIFENFRSRRKESNRREGVADRIEALEAENATLKTHLVHLDKVISSLESKQGKSLPEPQPTPKDLIKPLKPDANKSSKDQPGAEDKSKNSASS</sequence>
<dbReference type="GO" id="GO:0005739">
    <property type="term" value="C:mitochondrion"/>
    <property type="evidence" value="ECO:0007669"/>
    <property type="project" value="TreeGrafter"/>
</dbReference>
<dbReference type="AlphaFoldDB" id="A0A9P4VNT0"/>
<accession>A0A9P4VNT0</accession>
<name>A0A9P4VNT0_9PEZI</name>
<comment type="similarity">
    <text evidence="1">Belongs to the OPA3 family.</text>
</comment>
<organism evidence="5 6">
    <name type="scientific">Patellaria atrata CBS 101060</name>
    <dbReference type="NCBI Taxonomy" id="1346257"/>
    <lineage>
        <taxon>Eukaryota</taxon>
        <taxon>Fungi</taxon>
        <taxon>Dikarya</taxon>
        <taxon>Ascomycota</taxon>
        <taxon>Pezizomycotina</taxon>
        <taxon>Dothideomycetes</taxon>
        <taxon>Dothideomycetes incertae sedis</taxon>
        <taxon>Patellariales</taxon>
        <taxon>Patellariaceae</taxon>
        <taxon>Patellaria</taxon>
    </lineage>
</organism>
<evidence type="ECO:0008006" key="7">
    <source>
        <dbReference type="Google" id="ProtNLM"/>
    </source>
</evidence>
<proteinExistence type="inferred from homology"/>
<evidence type="ECO:0000256" key="3">
    <source>
        <dbReference type="SAM" id="Coils"/>
    </source>
</evidence>
<protein>
    <recommendedName>
        <fullName evidence="7">OPA3-domain-containing protein</fullName>
    </recommendedName>
</protein>
<evidence type="ECO:0000256" key="1">
    <source>
        <dbReference type="ARBA" id="ARBA00007584"/>
    </source>
</evidence>
<evidence type="ECO:0000313" key="6">
    <source>
        <dbReference type="Proteomes" id="UP000799429"/>
    </source>
</evidence>
<dbReference type="EMBL" id="MU006103">
    <property type="protein sequence ID" value="KAF2836565.1"/>
    <property type="molecule type" value="Genomic_DNA"/>
</dbReference>
<reference evidence="5" key="1">
    <citation type="journal article" date="2020" name="Stud. Mycol.">
        <title>101 Dothideomycetes genomes: a test case for predicting lifestyles and emergence of pathogens.</title>
        <authorList>
            <person name="Haridas S."/>
            <person name="Albert R."/>
            <person name="Binder M."/>
            <person name="Bloem J."/>
            <person name="Labutti K."/>
            <person name="Salamov A."/>
            <person name="Andreopoulos B."/>
            <person name="Baker S."/>
            <person name="Barry K."/>
            <person name="Bills G."/>
            <person name="Bluhm B."/>
            <person name="Cannon C."/>
            <person name="Castanera R."/>
            <person name="Culley D."/>
            <person name="Daum C."/>
            <person name="Ezra D."/>
            <person name="Gonzalez J."/>
            <person name="Henrissat B."/>
            <person name="Kuo A."/>
            <person name="Liang C."/>
            <person name="Lipzen A."/>
            <person name="Lutzoni F."/>
            <person name="Magnuson J."/>
            <person name="Mondo S."/>
            <person name="Nolan M."/>
            <person name="Ohm R."/>
            <person name="Pangilinan J."/>
            <person name="Park H.-J."/>
            <person name="Ramirez L."/>
            <person name="Alfaro M."/>
            <person name="Sun H."/>
            <person name="Tritt A."/>
            <person name="Yoshinaga Y."/>
            <person name="Zwiers L.-H."/>
            <person name="Turgeon B."/>
            <person name="Goodwin S."/>
            <person name="Spatafora J."/>
            <person name="Crous P."/>
            <person name="Grigoriev I."/>
        </authorList>
    </citation>
    <scope>NUCLEOTIDE SEQUENCE</scope>
    <source>
        <strain evidence="5">CBS 101060</strain>
    </source>
</reference>
<dbReference type="GO" id="GO:0019216">
    <property type="term" value="P:regulation of lipid metabolic process"/>
    <property type="evidence" value="ECO:0007669"/>
    <property type="project" value="TreeGrafter"/>
</dbReference>
<evidence type="ECO:0000256" key="4">
    <source>
        <dbReference type="SAM" id="MobiDB-lite"/>
    </source>
</evidence>